<proteinExistence type="predicted"/>
<sequence>MTTTLQPNSSNPVVAKRSLKSATAKFATVMAVFGLAGTGLSAQAQAPGERTYEPVQMQRPQVQQLERHQVTNPDNMMRQQGVSEAFLALFDAALETGDSRAALERVRGLELTAEQREAFLSIDREEWAMLRDVRRRLRPMERAADCTGTCGGFIY</sequence>
<accession>A0A4S2H5C6</accession>
<dbReference type="EMBL" id="SRXW01000001">
    <property type="protein sequence ID" value="TGY90611.1"/>
    <property type="molecule type" value="Genomic_DNA"/>
</dbReference>
<gene>
    <name evidence="1" type="ORF">E5163_05700</name>
</gene>
<evidence type="ECO:0000313" key="1">
    <source>
        <dbReference type="EMBL" id="TGY90611.1"/>
    </source>
</evidence>
<evidence type="ECO:0000313" key="2">
    <source>
        <dbReference type="Proteomes" id="UP000308054"/>
    </source>
</evidence>
<dbReference type="Proteomes" id="UP000308054">
    <property type="component" value="Unassembled WGS sequence"/>
</dbReference>
<organism evidence="1 2">
    <name type="scientific">Marinicauda algicola</name>
    <dbReference type="NCBI Taxonomy" id="2029849"/>
    <lineage>
        <taxon>Bacteria</taxon>
        <taxon>Pseudomonadati</taxon>
        <taxon>Pseudomonadota</taxon>
        <taxon>Alphaproteobacteria</taxon>
        <taxon>Maricaulales</taxon>
        <taxon>Maricaulaceae</taxon>
        <taxon>Marinicauda</taxon>
    </lineage>
</organism>
<comment type="caution">
    <text evidence="1">The sequence shown here is derived from an EMBL/GenBank/DDBJ whole genome shotgun (WGS) entry which is preliminary data.</text>
</comment>
<keyword evidence="2" id="KW-1185">Reference proteome</keyword>
<dbReference type="RefSeq" id="WP_135995109.1">
    <property type="nucleotide sequence ID" value="NZ_CP071057.1"/>
</dbReference>
<reference evidence="1 2" key="1">
    <citation type="journal article" date="2017" name="Int. J. Syst. Evol. Microbiol.">
        <title>Marinicauda algicola sp. nov., isolated from a marine red alga Rhodosorus marinus.</title>
        <authorList>
            <person name="Jeong S.E."/>
            <person name="Jeon S.H."/>
            <person name="Chun B.H."/>
            <person name="Kim D.W."/>
            <person name="Jeon C.O."/>
        </authorList>
    </citation>
    <scope>NUCLEOTIDE SEQUENCE [LARGE SCALE GENOMIC DNA]</scope>
    <source>
        <strain evidence="1 2">JCM 31718</strain>
    </source>
</reference>
<name>A0A4S2H5C6_9PROT</name>
<dbReference type="AlphaFoldDB" id="A0A4S2H5C6"/>
<protein>
    <submittedName>
        <fullName evidence="1">Uncharacterized protein</fullName>
    </submittedName>
</protein>